<feature type="domain" description="SH3b" evidence="2">
    <location>
        <begin position="27"/>
        <end position="92"/>
    </location>
</feature>
<evidence type="ECO:0000256" key="1">
    <source>
        <dbReference type="SAM" id="SignalP"/>
    </source>
</evidence>
<dbReference type="PANTHER" id="PTHR34408:SF1">
    <property type="entry name" value="GLYCOSYL HYDROLASE FAMILY 19 DOMAIN-CONTAINING PROTEIN HI_1415"/>
    <property type="match status" value="1"/>
</dbReference>
<keyword evidence="1" id="KW-0732">Signal</keyword>
<proteinExistence type="predicted"/>
<protein>
    <recommendedName>
        <fullName evidence="2">SH3b domain-containing protein</fullName>
    </recommendedName>
</protein>
<dbReference type="InterPro" id="IPR052354">
    <property type="entry name" value="Cell_Wall_Dynamics_Protein"/>
</dbReference>
<dbReference type="Pfam" id="PF08239">
    <property type="entry name" value="SH3_3"/>
    <property type="match status" value="1"/>
</dbReference>
<dbReference type="PANTHER" id="PTHR34408">
    <property type="entry name" value="FAMILY PROTEIN, PUTATIVE-RELATED"/>
    <property type="match status" value="1"/>
</dbReference>
<evidence type="ECO:0000313" key="3">
    <source>
        <dbReference type="EMBL" id="CAA2110036.1"/>
    </source>
</evidence>
<sequence length="153" mass="17302">MSRFSRLPALLLAFALSWLALPSASAAQTQMVSVAVKSLNMRTGPGQRYDTHWTVSKGYPFKVIGRKGDWLHVSDFEGDKAWVFRPMTSKTPHRVVKAQVANLRRAPGTRSPVVKRAGYGDVLRTLERRGEWLKVQHEGGTTGWVQRRLTWGW</sequence>
<dbReference type="PROSITE" id="PS51781">
    <property type="entry name" value="SH3B"/>
    <property type="match status" value="1"/>
</dbReference>
<dbReference type="SMART" id="SM00287">
    <property type="entry name" value="SH3b"/>
    <property type="match status" value="2"/>
</dbReference>
<accession>A0A679JEW4</accession>
<reference evidence="3" key="1">
    <citation type="submission" date="2019-12" db="EMBL/GenBank/DDBJ databases">
        <authorList>
            <person name="Cremers G."/>
        </authorList>
    </citation>
    <scope>NUCLEOTIDE SEQUENCE</scope>
    <source>
        <strain evidence="3">Vvax</strain>
    </source>
</reference>
<feature type="chain" id="PRO_5025353929" description="SH3b domain-containing protein" evidence="1">
    <location>
        <begin position="27"/>
        <end position="153"/>
    </location>
</feature>
<dbReference type="InterPro" id="IPR010466">
    <property type="entry name" value="DUF1058"/>
</dbReference>
<gene>
    <name evidence="3" type="ORF">VVAX_06308</name>
</gene>
<dbReference type="Pfam" id="PF06347">
    <property type="entry name" value="SH3_4"/>
    <property type="match status" value="1"/>
</dbReference>
<evidence type="ECO:0000259" key="2">
    <source>
        <dbReference type="PROSITE" id="PS51781"/>
    </source>
</evidence>
<dbReference type="EMBL" id="LR743508">
    <property type="protein sequence ID" value="CAA2110036.1"/>
    <property type="molecule type" value="Genomic_DNA"/>
</dbReference>
<dbReference type="Gene3D" id="2.30.30.40">
    <property type="entry name" value="SH3 Domains"/>
    <property type="match status" value="2"/>
</dbReference>
<feature type="signal peptide" evidence="1">
    <location>
        <begin position="1"/>
        <end position="26"/>
    </location>
</feature>
<dbReference type="AlphaFoldDB" id="A0A679JEW4"/>
<dbReference type="RefSeq" id="WP_339094266.1">
    <property type="nucleotide sequence ID" value="NZ_LR743508.1"/>
</dbReference>
<dbReference type="InterPro" id="IPR003646">
    <property type="entry name" value="SH3-like_bac-type"/>
</dbReference>
<name>A0A679JEW4_VARPD</name>
<organism evidence="3">
    <name type="scientific">Variovorax paradoxus</name>
    <dbReference type="NCBI Taxonomy" id="34073"/>
    <lineage>
        <taxon>Bacteria</taxon>
        <taxon>Pseudomonadati</taxon>
        <taxon>Pseudomonadota</taxon>
        <taxon>Betaproteobacteria</taxon>
        <taxon>Burkholderiales</taxon>
        <taxon>Comamonadaceae</taxon>
        <taxon>Variovorax</taxon>
    </lineage>
</organism>